<reference evidence="1" key="1">
    <citation type="submission" date="2019-08" db="EMBL/GenBank/DDBJ databases">
        <authorList>
            <person name="Kucharzyk K."/>
            <person name="Murdoch R.W."/>
            <person name="Higgins S."/>
            <person name="Loffler F."/>
        </authorList>
    </citation>
    <scope>NUCLEOTIDE SEQUENCE</scope>
</reference>
<dbReference type="EMBL" id="VSSQ01094028">
    <property type="protein sequence ID" value="MPN38660.1"/>
    <property type="molecule type" value="Genomic_DNA"/>
</dbReference>
<comment type="caution">
    <text evidence="1">The sequence shown here is derived from an EMBL/GenBank/DDBJ whole genome shotgun (WGS) entry which is preliminary data.</text>
</comment>
<proteinExistence type="predicted"/>
<gene>
    <name evidence="1" type="ORF">SDC9_186184</name>
</gene>
<name>A0A645HIT8_9ZZZZ</name>
<accession>A0A645HIT8</accession>
<protein>
    <submittedName>
        <fullName evidence="1">Uncharacterized protein</fullName>
    </submittedName>
</protein>
<evidence type="ECO:0000313" key="1">
    <source>
        <dbReference type="EMBL" id="MPN38660.1"/>
    </source>
</evidence>
<dbReference type="AlphaFoldDB" id="A0A645HIT8"/>
<organism evidence="1">
    <name type="scientific">bioreactor metagenome</name>
    <dbReference type="NCBI Taxonomy" id="1076179"/>
    <lineage>
        <taxon>unclassified sequences</taxon>
        <taxon>metagenomes</taxon>
        <taxon>ecological metagenomes</taxon>
    </lineage>
</organism>
<sequence>MRNLAAGVEARRQSQTQGGHRAAKAELGLHFGHQNCRAAAVPAFELDRPAPGILVDPAERSHRHVGVDRLPSLDPRQVLVVQSGHGSRIEHQTQGEEPDHFFHSQAVLLVRRDSEKRQAPVGRLPWRTDHKG</sequence>